<organism evidence="2 3">
    <name type="scientific">Paxillus involutus ATCC 200175</name>
    <dbReference type="NCBI Taxonomy" id="664439"/>
    <lineage>
        <taxon>Eukaryota</taxon>
        <taxon>Fungi</taxon>
        <taxon>Dikarya</taxon>
        <taxon>Basidiomycota</taxon>
        <taxon>Agaricomycotina</taxon>
        <taxon>Agaricomycetes</taxon>
        <taxon>Agaricomycetidae</taxon>
        <taxon>Boletales</taxon>
        <taxon>Paxilineae</taxon>
        <taxon>Paxillaceae</taxon>
        <taxon>Paxillus</taxon>
    </lineage>
</organism>
<dbReference type="OrthoDB" id="10657097at2759"/>
<dbReference type="HOGENOM" id="CLU_1468644_0_0_1"/>
<evidence type="ECO:0000313" key="2">
    <source>
        <dbReference type="EMBL" id="KIJ12128.1"/>
    </source>
</evidence>
<gene>
    <name evidence="2" type="ORF">PAXINDRAFT_15037</name>
</gene>
<evidence type="ECO:0000256" key="1">
    <source>
        <dbReference type="SAM" id="MobiDB-lite"/>
    </source>
</evidence>
<keyword evidence="3" id="KW-1185">Reference proteome</keyword>
<proteinExistence type="predicted"/>
<dbReference type="EMBL" id="KN819368">
    <property type="protein sequence ID" value="KIJ12128.1"/>
    <property type="molecule type" value="Genomic_DNA"/>
</dbReference>
<feature type="compositionally biased region" description="Polar residues" evidence="1">
    <location>
        <begin position="64"/>
        <end position="76"/>
    </location>
</feature>
<reference evidence="2 3" key="1">
    <citation type="submission" date="2014-06" db="EMBL/GenBank/DDBJ databases">
        <authorList>
            <consortium name="DOE Joint Genome Institute"/>
            <person name="Kuo A."/>
            <person name="Kohler A."/>
            <person name="Nagy L.G."/>
            <person name="Floudas D."/>
            <person name="Copeland A."/>
            <person name="Barry K.W."/>
            <person name="Cichocki N."/>
            <person name="Veneault-Fourrey C."/>
            <person name="LaButti K."/>
            <person name="Lindquist E.A."/>
            <person name="Lipzen A."/>
            <person name="Lundell T."/>
            <person name="Morin E."/>
            <person name="Murat C."/>
            <person name="Sun H."/>
            <person name="Tunlid A."/>
            <person name="Henrissat B."/>
            <person name="Grigoriev I.V."/>
            <person name="Hibbett D.S."/>
            <person name="Martin F."/>
            <person name="Nordberg H.P."/>
            <person name="Cantor M.N."/>
            <person name="Hua S.X."/>
        </authorList>
    </citation>
    <scope>NUCLEOTIDE SEQUENCE [LARGE SCALE GENOMIC DNA]</scope>
    <source>
        <strain evidence="2 3">ATCC 200175</strain>
    </source>
</reference>
<feature type="region of interest" description="Disordered" evidence="1">
    <location>
        <begin position="23"/>
        <end position="136"/>
    </location>
</feature>
<feature type="compositionally biased region" description="Basic and acidic residues" evidence="1">
    <location>
        <begin position="118"/>
        <end position="127"/>
    </location>
</feature>
<dbReference type="AlphaFoldDB" id="A0A0C9TNP7"/>
<accession>A0A0C9TNP7</accession>
<protein>
    <submittedName>
        <fullName evidence="2">Uncharacterized protein</fullName>
    </submittedName>
</protein>
<reference evidence="3" key="2">
    <citation type="submission" date="2015-01" db="EMBL/GenBank/DDBJ databases">
        <title>Evolutionary Origins and Diversification of the Mycorrhizal Mutualists.</title>
        <authorList>
            <consortium name="DOE Joint Genome Institute"/>
            <consortium name="Mycorrhizal Genomics Consortium"/>
            <person name="Kohler A."/>
            <person name="Kuo A."/>
            <person name="Nagy L.G."/>
            <person name="Floudas D."/>
            <person name="Copeland A."/>
            <person name="Barry K.W."/>
            <person name="Cichocki N."/>
            <person name="Veneault-Fourrey C."/>
            <person name="LaButti K."/>
            <person name="Lindquist E.A."/>
            <person name="Lipzen A."/>
            <person name="Lundell T."/>
            <person name="Morin E."/>
            <person name="Murat C."/>
            <person name="Riley R."/>
            <person name="Ohm R."/>
            <person name="Sun H."/>
            <person name="Tunlid A."/>
            <person name="Henrissat B."/>
            <person name="Grigoriev I.V."/>
            <person name="Hibbett D.S."/>
            <person name="Martin F."/>
        </authorList>
    </citation>
    <scope>NUCLEOTIDE SEQUENCE [LARGE SCALE GENOMIC DNA]</scope>
    <source>
        <strain evidence="3">ATCC 200175</strain>
    </source>
</reference>
<dbReference type="Proteomes" id="UP000053647">
    <property type="component" value="Unassembled WGS sequence"/>
</dbReference>
<evidence type="ECO:0000313" key="3">
    <source>
        <dbReference type="Proteomes" id="UP000053647"/>
    </source>
</evidence>
<name>A0A0C9TNP7_PAXIN</name>
<sequence length="184" mass="20303">MSIPPAYATQFVATSIFIRHKAQRDEPGATTSRLIRLLEAQPDAPLAEGDVSNLDEDRPDNEAVPSSQAAGAQSTNGDHRNRSPRPQAARVEEVPDEDDPFRFQERFPSPGAQEDESINDHDHDARPHTPSPLNADEEELLRTIYAKVTLDDLRTSLAFINALHAASLDGPHLELEPETLARTK</sequence>